<organism evidence="2 3">
    <name type="scientific">Jaapia argillacea MUCL 33604</name>
    <dbReference type="NCBI Taxonomy" id="933084"/>
    <lineage>
        <taxon>Eukaryota</taxon>
        <taxon>Fungi</taxon>
        <taxon>Dikarya</taxon>
        <taxon>Basidiomycota</taxon>
        <taxon>Agaricomycotina</taxon>
        <taxon>Agaricomycetes</taxon>
        <taxon>Agaricomycetidae</taxon>
        <taxon>Jaapiales</taxon>
        <taxon>Jaapiaceae</taxon>
        <taxon>Jaapia</taxon>
    </lineage>
</organism>
<evidence type="ECO:0000256" key="1">
    <source>
        <dbReference type="SAM" id="Phobius"/>
    </source>
</evidence>
<keyword evidence="3" id="KW-1185">Reference proteome</keyword>
<protein>
    <submittedName>
        <fullName evidence="2">Uncharacterized protein</fullName>
    </submittedName>
</protein>
<keyword evidence="1" id="KW-0812">Transmembrane</keyword>
<proteinExistence type="predicted"/>
<dbReference type="OrthoDB" id="5297217at2759"/>
<name>A0A067PNX7_9AGAM</name>
<dbReference type="EMBL" id="KL197722">
    <property type="protein sequence ID" value="KDQ56503.1"/>
    <property type="molecule type" value="Genomic_DNA"/>
</dbReference>
<evidence type="ECO:0000313" key="3">
    <source>
        <dbReference type="Proteomes" id="UP000027265"/>
    </source>
</evidence>
<feature type="transmembrane region" description="Helical" evidence="1">
    <location>
        <begin position="26"/>
        <end position="48"/>
    </location>
</feature>
<sequence length="78" mass="8699">MSPNIPADIIYPIIQNLHSDHDRKDLYAAMLVNWTFNWAVTPLLYAVLDLGSIKEKGGRLTVSYPAITLLAKPELTCS</sequence>
<evidence type="ECO:0000313" key="2">
    <source>
        <dbReference type="EMBL" id="KDQ56503.1"/>
    </source>
</evidence>
<keyword evidence="1" id="KW-0472">Membrane</keyword>
<dbReference type="InParanoid" id="A0A067PNX7"/>
<gene>
    <name evidence="2" type="ORF">JAAARDRAFT_195130</name>
</gene>
<dbReference type="HOGENOM" id="CLU_2622353_0_0_1"/>
<accession>A0A067PNX7</accession>
<dbReference type="Proteomes" id="UP000027265">
    <property type="component" value="Unassembled WGS sequence"/>
</dbReference>
<reference evidence="3" key="1">
    <citation type="journal article" date="2014" name="Proc. Natl. Acad. Sci. U.S.A.">
        <title>Extensive sampling of basidiomycete genomes demonstrates inadequacy of the white-rot/brown-rot paradigm for wood decay fungi.</title>
        <authorList>
            <person name="Riley R."/>
            <person name="Salamov A.A."/>
            <person name="Brown D.W."/>
            <person name="Nagy L.G."/>
            <person name="Floudas D."/>
            <person name="Held B.W."/>
            <person name="Levasseur A."/>
            <person name="Lombard V."/>
            <person name="Morin E."/>
            <person name="Otillar R."/>
            <person name="Lindquist E.A."/>
            <person name="Sun H."/>
            <person name="LaButti K.M."/>
            <person name="Schmutz J."/>
            <person name="Jabbour D."/>
            <person name="Luo H."/>
            <person name="Baker S.E."/>
            <person name="Pisabarro A.G."/>
            <person name="Walton J.D."/>
            <person name="Blanchette R.A."/>
            <person name="Henrissat B."/>
            <person name="Martin F."/>
            <person name="Cullen D."/>
            <person name="Hibbett D.S."/>
            <person name="Grigoriev I.V."/>
        </authorList>
    </citation>
    <scope>NUCLEOTIDE SEQUENCE [LARGE SCALE GENOMIC DNA]</scope>
    <source>
        <strain evidence="3">MUCL 33604</strain>
    </source>
</reference>
<keyword evidence="1" id="KW-1133">Transmembrane helix</keyword>
<dbReference type="AlphaFoldDB" id="A0A067PNX7"/>